<feature type="compositionally biased region" description="Polar residues" evidence="9">
    <location>
        <begin position="524"/>
        <end position="545"/>
    </location>
</feature>
<dbReference type="EMBL" id="NBII01000002">
    <property type="protein sequence ID" value="PAV22185.1"/>
    <property type="molecule type" value="Genomic_DNA"/>
</dbReference>
<dbReference type="PANTHER" id="PTHR48022">
    <property type="entry name" value="PLASTIDIC GLUCOSE TRANSPORTER 4"/>
    <property type="match status" value="1"/>
</dbReference>
<dbReference type="Proteomes" id="UP000217199">
    <property type="component" value="Unassembled WGS sequence"/>
</dbReference>
<feature type="transmembrane region" description="Helical" evidence="10">
    <location>
        <begin position="178"/>
        <end position="200"/>
    </location>
</feature>
<evidence type="ECO:0000313" key="12">
    <source>
        <dbReference type="EMBL" id="PAV22185.1"/>
    </source>
</evidence>
<dbReference type="GO" id="GO:0005351">
    <property type="term" value="F:carbohydrate:proton symporter activity"/>
    <property type="evidence" value="ECO:0007669"/>
    <property type="project" value="TreeGrafter"/>
</dbReference>
<comment type="subcellular location">
    <subcellularLocation>
        <location evidence="1">Membrane</location>
        <topology evidence="1">Multi-pass membrane protein</topology>
    </subcellularLocation>
</comment>
<dbReference type="InterPro" id="IPR003663">
    <property type="entry name" value="Sugar/inositol_transpt"/>
</dbReference>
<evidence type="ECO:0000256" key="10">
    <source>
        <dbReference type="SAM" id="Phobius"/>
    </source>
</evidence>
<evidence type="ECO:0000256" key="3">
    <source>
        <dbReference type="ARBA" id="ARBA00022448"/>
    </source>
</evidence>
<dbReference type="FunFam" id="1.20.1250.20:FF:000119">
    <property type="entry name" value="MFS monosaccharide transporter, putative"/>
    <property type="match status" value="1"/>
</dbReference>
<keyword evidence="6 10" id="KW-0472">Membrane</keyword>
<protein>
    <submittedName>
        <fullName evidence="12">General substrate transporter</fullName>
    </submittedName>
</protein>
<dbReference type="InterPro" id="IPR005828">
    <property type="entry name" value="MFS_sugar_transport-like"/>
</dbReference>
<sequence>MEVPSPAPRQGARLVGNSLLYAISAFASLGVFLFGYDQGVMSGIITGPYFDNYFKLTELQLGTTVAILEIGAFITSLASGRLGDVIGRKMTLFWGACIFTIGGAIQTLANGLPMMIAGRFISGFGVGLLSTIVPIYQSEVSPPNHRGALACMEFTGNIFGYAFSVWTDYACSFINSDLSWRVPLFMQCVIGGILAGGSLLMPESPRWLIDTDQDDEGMRVIADLHGGDPNNVIAQAEYREIKDRVIAERESGEARSYYVMWIKYKKRVLLAMASQAFAQLNGINVISYYAPRVFEEAGWIGRDAILMAGINAIIYLFSTVPTWFLVDRWGRRAILMSGGVIMAISLILTGYWMYIDVPQTPNAVVVCVIVFNAAFGYSWGPIPWLYPPEIMPLTVRAKGVSISTATNWAFNFLVGEMTPVLQKTIQWRLYPLHGFFCTCSFILVYFLFPETKGVPLEEMDAVFGEEDRIEEEEEMEEEEMERAGLLTSRSTLSFTYGSFIRPTTPKPPTTPGSEGGATPYNWIRRTNTSKSAPNERTPLNRSNSE</sequence>
<feature type="transmembrane region" description="Helical" evidence="10">
    <location>
        <begin position="429"/>
        <end position="448"/>
    </location>
</feature>
<feature type="transmembrane region" description="Helical" evidence="10">
    <location>
        <begin position="115"/>
        <end position="136"/>
    </location>
</feature>
<keyword evidence="5 10" id="KW-1133">Transmembrane helix</keyword>
<evidence type="ECO:0000256" key="7">
    <source>
        <dbReference type="ARBA" id="ARBA00049119"/>
    </source>
</evidence>
<keyword evidence="4 10" id="KW-0812">Transmembrane</keyword>
<feature type="transmembrane region" description="Helical" evidence="10">
    <location>
        <begin position="59"/>
        <end position="79"/>
    </location>
</feature>
<feature type="transmembrane region" description="Helical" evidence="10">
    <location>
        <begin position="361"/>
        <end position="386"/>
    </location>
</feature>
<accession>A0A286URT9</accession>
<feature type="region of interest" description="Disordered" evidence="9">
    <location>
        <begin position="497"/>
        <end position="545"/>
    </location>
</feature>
<feature type="transmembrane region" description="Helical" evidence="10">
    <location>
        <begin position="91"/>
        <end position="109"/>
    </location>
</feature>
<evidence type="ECO:0000313" key="13">
    <source>
        <dbReference type="Proteomes" id="UP000217199"/>
    </source>
</evidence>
<dbReference type="PANTHER" id="PTHR48022:SF73">
    <property type="entry name" value="METABOLITE TRANSPORT PROTEIN YDL199C-RELATED"/>
    <property type="match status" value="1"/>
</dbReference>
<dbReference type="PROSITE" id="PS50850">
    <property type="entry name" value="MFS"/>
    <property type="match status" value="1"/>
</dbReference>
<feature type="transmembrane region" description="Helical" evidence="10">
    <location>
        <begin position="268"/>
        <end position="290"/>
    </location>
</feature>
<dbReference type="GO" id="GO:0016020">
    <property type="term" value="C:membrane"/>
    <property type="evidence" value="ECO:0007669"/>
    <property type="project" value="UniProtKB-SubCell"/>
</dbReference>
<feature type="transmembrane region" description="Helical" evidence="10">
    <location>
        <begin position="19"/>
        <end position="39"/>
    </location>
</feature>
<dbReference type="SUPFAM" id="SSF103473">
    <property type="entry name" value="MFS general substrate transporter"/>
    <property type="match status" value="1"/>
</dbReference>
<dbReference type="NCBIfam" id="TIGR00879">
    <property type="entry name" value="SP"/>
    <property type="match status" value="1"/>
</dbReference>
<dbReference type="InterPro" id="IPR050360">
    <property type="entry name" value="MFS_Sugar_Transporters"/>
</dbReference>
<feature type="transmembrane region" description="Helical" evidence="10">
    <location>
        <begin position="305"/>
        <end position="326"/>
    </location>
</feature>
<dbReference type="InterPro" id="IPR036259">
    <property type="entry name" value="MFS_trans_sf"/>
</dbReference>
<evidence type="ECO:0000256" key="6">
    <source>
        <dbReference type="ARBA" id="ARBA00023136"/>
    </source>
</evidence>
<evidence type="ECO:0000259" key="11">
    <source>
        <dbReference type="PROSITE" id="PS50850"/>
    </source>
</evidence>
<feature type="domain" description="Major facilitator superfamily (MFS) profile" evidence="11">
    <location>
        <begin position="23"/>
        <end position="452"/>
    </location>
</feature>
<keyword evidence="3 8" id="KW-0813">Transport</keyword>
<gene>
    <name evidence="12" type="ORF">PNOK_0214200</name>
</gene>
<feature type="transmembrane region" description="Helical" evidence="10">
    <location>
        <begin position="148"/>
        <end position="166"/>
    </location>
</feature>
<dbReference type="AlphaFoldDB" id="A0A286URT9"/>
<evidence type="ECO:0000256" key="1">
    <source>
        <dbReference type="ARBA" id="ARBA00004141"/>
    </source>
</evidence>
<dbReference type="Gene3D" id="1.20.1250.20">
    <property type="entry name" value="MFS general substrate transporter like domains"/>
    <property type="match status" value="2"/>
</dbReference>
<dbReference type="Pfam" id="PF00083">
    <property type="entry name" value="Sugar_tr"/>
    <property type="match status" value="1"/>
</dbReference>
<dbReference type="OrthoDB" id="648285at2759"/>
<reference evidence="12 13" key="1">
    <citation type="journal article" date="2017" name="Mol. Ecol.">
        <title>Comparative and population genomic landscape of Phellinus noxius: A hypervariable fungus causing root rot in trees.</title>
        <authorList>
            <person name="Chung C.L."/>
            <person name="Lee T.J."/>
            <person name="Akiba M."/>
            <person name="Lee H.H."/>
            <person name="Kuo T.H."/>
            <person name="Liu D."/>
            <person name="Ke H.M."/>
            <person name="Yokoi T."/>
            <person name="Roa M.B."/>
            <person name="Lu M.J."/>
            <person name="Chang Y.Y."/>
            <person name="Ann P.J."/>
            <person name="Tsai J.N."/>
            <person name="Chen C.Y."/>
            <person name="Tzean S.S."/>
            <person name="Ota Y."/>
            <person name="Hattori T."/>
            <person name="Sahashi N."/>
            <person name="Liou R.F."/>
            <person name="Kikuchi T."/>
            <person name="Tsai I.J."/>
        </authorList>
    </citation>
    <scope>NUCLEOTIDE SEQUENCE [LARGE SCALE GENOMIC DNA]</scope>
    <source>
        <strain evidence="12 13">FFPRI411160</strain>
    </source>
</reference>
<dbReference type="PROSITE" id="PS00217">
    <property type="entry name" value="SUGAR_TRANSPORT_2"/>
    <property type="match status" value="1"/>
</dbReference>
<comment type="catalytic activity">
    <reaction evidence="7">
        <text>myo-inositol(out) + H(+)(out) = myo-inositol(in) + H(+)(in)</text>
        <dbReference type="Rhea" id="RHEA:60364"/>
        <dbReference type="ChEBI" id="CHEBI:15378"/>
        <dbReference type="ChEBI" id="CHEBI:17268"/>
    </reaction>
</comment>
<comment type="caution">
    <text evidence="12">The sequence shown here is derived from an EMBL/GenBank/DDBJ whole genome shotgun (WGS) entry which is preliminary data.</text>
</comment>
<proteinExistence type="inferred from homology"/>
<feature type="transmembrane region" description="Helical" evidence="10">
    <location>
        <begin position="333"/>
        <end position="355"/>
    </location>
</feature>
<dbReference type="InParanoid" id="A0A286URT9"/>
<organism evidence="12 13">
    <name type="scientific">Pyrrhoderma noxium</name>
    <dbReference type="NCBI Taxonomy" id="2282107"/>
    <lineage>
        <taxon>Eukaryota</taxon>
        <taxon>Fungi</taxon>
        <taxon>Dikarya</taxon>
        <taxon>Basidiomycota</taxon>
        <taxon>Agaricomycotina</taxon>
        <taxon>Agaricomycetes</taxon>
        <taxon>Hymenochaetales</taxon>
        <taxon>Hymenochaetaceae</taxon>
        <taxon>Pyrrhoderma</taxon>
    </lineage>
</organism>
<evidence type="ECO:0000256" key="2">
    <source>
        <dbReference type="ARBA" id="ARBA00010992"/>
    </source>
</evidence>
<dbReference type="InterPro" id="IPR020846">
    <property type="entry name" value="MFS_dom"/>
</dbReference>
<evidence type="ECO:0000256" key="9">
    <source>
        <dbReference type="SAM" id="MobiDB-lite"/>
    </source>
</evidence>
<keyword evidence="13" id="KW-1185">Reference proteome</keyword>
<dbReference type="InterPro" id="IPR005829">
    <property type="entry name" value="Sugar_transporter_CS"/>
</dbReference>
<evidence type="ECO:0000256" key="5">
    <source>
        <dbReference type="ARBA" id="ARBA00022989"/>
    </source>
</evidence>
<dbReference type="PRINTS" id="PR00171">
    <property type="entry name" value="SUGRTRNSPORT"/>
</dbReference>
<comment type="similarity">
    <text evidence="2 8">Belongs to the major facilitator superfamily. Sugar transporter (TC 2.A.1.1) family.</text>
</comment>
<name>A0A286URT9_9AGAM</name>
<dbReference type="STRING" id="2282107.A0A286URT9"/>
<evidence type="ECO:0000256" key="8">
    <source>
        <dbReference type="RuleBase" id="RU003346"/>
    </source>
</evidence>
<evidence type="ECO:0000256" key="4">
    <source>
        <dbReference type="ARBA" id="ARBA00022692"/>
    </source>
</evidence>